<proteinExistence type="predicted"/>
<sequence length="302" mass="33891">MLSDTAEDLASFATTLREAIDQRGLGLGRIVARLEEAGTPVSAATLSYWQSGRSRPGRRSSLDCVSTLEQILELAPGHLVGQLGRPAVRGRNPQPPTWSELWNEVPAVVSAFEQITSSVDDHLTRVSYHDRVQVGPDHTERSTWTRQIMRSERDGVDRFVAMYGNDDPRSPLPQARALQRCEILRTTSEAGSGVVVVEMMLPRPLRRGEFVTVEYEFVQSAPYPPAHRYERRRRGANRQYVLEVLFDGQELPARCERYSQVVDGEEESEELYLDPDHGLLLVELDGRPGVVGARWDWPEGAA</sequence>
<evidence type="ECO:0000313" key="1">
    <source>
        <dbReference type="EMBL" id="QDO87155.1"/>
    </source>
</evidence>
<protein>
    <submittedName>
        <fullName evidence="1">XRE family transcriptional regulator</fullName>
    </submittedName>
</protein>
<dbReference type="Proteomes" id="UP000315395">
    <property type="component" value="Chromosome"/>
</dbReference>
<dbReference type="OrthoDB" id="3690688at2"/>
<evidence type="ECO:0000313" key="2">
    <source>
        <dbReference type="Proteomes" id="UP000315395"/>
    </source>
</evidence>
<dbReference type="KEGG" id="orz:FNH13_01470"/>
<accession>A0A516G6M4</accession>
<dbReference type="RefSeq" id="WP_143781813.1">
    <property type="nucleotide sequence ID" value="NZ_CP041616.1"/>
</dbReference>
<keyword evidence="2" id="KW-1185">Reference proteome</keyword>
<name>A0A516G6M4_9MICO</name>
<gene>
    <name evidence="1" type="ORF">FNH13_01470</name>
</gene>
<dbReference type="EMBL" id="CP041616">
    <property type="protein sequence ID" value="QDO87155.1"/>
    <property type="molecule type" value="Genomic_DNA"/>
</dbReference>
<reference evidence="1 2" key="1">
    <citation type="submission" date="2019-07" db="EMBL/GenBank/DDBJ databases">
        <title>complete genome sequencing of Ornithinimicrobium sp. H23M54.</title>
        <authorList>
            <person name="Bae J.-W."/>
            <person name="Lee S.-Y."/>
        </authorList>
    </citation>
    <scope>NUCLEOTIDE SEQUENCE [LARGE SCALE GENOMIC DNA]</scope>
    <source>
        <strain evidence="1 2">H23M54</strain>
    </source>
</reference>
<organism evidence="1 2">
    <name type="scientific">Ornithinimicrobium ciconiae</name>
    <dbReference type="NCBI Taxonomy" id="2594265"/>
    <lineage>
        <taxon>Bacteria</taxon>
        <taxon>Bacillati</taxon>
        <taxon>Actinomycetota</taxon>
        <taxon>Actinomycetes</taxon>
        <taxon>Micrococcales</taxon>
        <taxon>Ornithinimicrobiaceae</taxon>
        <taxon>Ornithinimicrobium</taxon>
    </lineage>
</organism>
<dbReference type="AlphaFoldDB" id="A0A516G6M4"/>